<comment type="caution">
    <text evidence="3">The sequence shown here is derived from an EMBL/GenBank/DDBJ whole genome shotgun (WGS) entry which is preliminary data.</text>
</comment>
<keyword evidence="2" id="KW-0732">Signal</keyword>
<dbReference type="Proteomes" id="UP000078356">
    <property type="component" value="Unassembled WGS sequence"/>
</dbReference>
<gene>
    <name evidence="3" type="ORF">A4V15_00795</name>
</gene>
<dbReference type="RefSeq" id="WP_017638906.1">
    <property type="nucleotide sequence ID" value="NZ_CP102428.1"/>
</dbReference>
<dbReference type="EMBL" id="LWCR01000001">
    <property type="protein sequence ID" value="OAN32272.1"/>
    <property type="molecule type" value="Genomic_DNA"/>
</dbReference>
<evidence type="ECO:0000256" key="2">
    <source>
        <dbReference type="SAM" id="SignalP"/>
    </source>
</evidence>
<proteinExistence type="predicted"/>
<evidence type="ECO:0000313" key="3">
    <source>
        <dbReference type="EMBL" id="OAN32272.1"/>
    </source>
</evidence>
<organism evidence="3 4">
    <name type="scientific">Pseudomonas oryzihabitans</name>
    <dbReference type="NCBI Taxonomy" id="47885"/>
    <lineage>
        <taxon>Bacteria</taxon>
        <taxon>Pseudomonadati</taxon>
        <taxon>Pseudomonadota</taxon>
        <taxon>Gammaproteobacteria</taxon>
        <taxon>Pseudomonadales</taxon>
        <taxon>Pseudomonadaceae</taxon>
        <taxon>Pseudomonas</taxon>
    </lineage>
</organism>
<dbReference type="AlphaFoldDB" id="A0A178LM58"/>
<evidence type="ECO:0000256" key="1">
    <source>
        <dbReference type="SAM" id="MobiDB-lite"/>
    </source>
</evidence>
<feature type="compositionally biased region" description="Gly residues" evidence="1">
    <location>
        <begin position="110"/>
        <end position="119"/>
    </location>
</feature>
<feature type="region of interest" description="Disordered" evidence="1">
    <location>
        <begin position="100"/>
        <end position="119"/>
    </location>
</feature>
<name>A0A178LM58_9PSED</name>
<feature type="signal peptide" evidence="2">
    <location>
        <begin position="1"/>
        <end position="19"/>
    </location>
</feature>
<accession>A0A178LM58</accession>
<reference evidence="3 4" key="1">
    <citation type="submission" date="2016-04" db="EMBL/GenBank/DDBJ databases">
        <title>Draft Genome Sequences of Staphylococcus capitis Strain H36, S. capitis Strain H65, S. cohnii Strain H62, S. hominis Strain H69, Mycobacterium iranicum Strain H39, Plantibacter sp. Strain H53, Pseudomonas oryzihabitans Strain H72, and Microbacterium sp. Strain H83, isolated from residential settings.</title>
        <authorList>
            <person name="Lymperopoulou D."/>
            <person name="Adams R.I."/>
            <person name="Lindow S."/>
            <person name="Coil D.A."/>
            <person name="Jospin G."/>
            <person name="Eisen J.A."/>
        </authorList>
    </citation>
    <scope>NUCLEOTIDE SEQUENCE [LARGE SCALE GENOMIC DNA]</scope>
    <source>
        <strain evidence="3 4">H72</strain>
    </source>
</reference>
<feature type="chain" id="PRO_5044229151" evidence="2">
    <location>
        <begin position="20"/>
        <end position="119"/>
    </location>
</feature>
<sequence length="119" mass="12664">MIKAWLTSAILVVSLELQAAPLTVVAIESDPLSLLDPLGKPLGSLSRDRLPQLPLPVLSTNELDLVEVQLDGRRVWLDRMDVRLNQGAEVKMPCAKLASGTADRSSGATLGYGAGCAKE</sequence>
<evidence type="ECO:0000313" key="4">
    <source>
        <dbReference type="Proteomes" id="UP000078356"/>
    </source>
</evidence>
<dbReference type="OrthoDB" id="6881474at2"/>
<protein>
    <submittedName>
        <fullName evidence="3">Uncharacterized protein</fullName>
    </submittedName>
</protein>